<dbReference type="PROSITE" id="PS51257">
    <property type="entry name" value="PROKAR_LIPOPROTEIN"/>
    <property type="match status" value="1"/>
</dbReference>
<name>A0A7C4LMV8_9PLAN</name>
<feature type="chain" id="PRO_5027662860" evidence="2">
    <location>
        <begin position="22"/>
        <end position="272"/>
    </location>
</feature>
<evidence type="ECO:0000313" key="3">
    <source>
        <dbReference type="EMBL" id="HGT39718.1"/>
    </source>
</evidence>
<keyword evidence="2" id="KW-0732">Signal</keyword>
<reference evidence="3" key="1">
    <citation type="journal article" date="2020" name="mSystems">
        <title>Genome- and Community-Level Interaction Insights into Carbon Utilization and Element Cycling Functions of Hydrothermarchaeota in Hydrothermal Sediment.</title>
        <authorList>
            <person name="Zhou Z."/>
            <person name="Liu Y."/>
            <person name="Xu W."/>
            <person name="Pan J."/>
            <person name="Luo Z.H."/>
            <person name="Li M."/>
        </authorList>
    </citation>
    <scope>NUCLEOTIDE SEQUENCE [LARGE SCALE GENOMIC DNA]</scope>
    <source>
        <strain evidence="3">SpSt-508</strain>
    </source>
</reference>
<feature type="signal peptide" evidence="2">
    <location>
        <begin position="1"/>
        <end position="21"/>
    </location>
</feature>
<proteinExistence type="predicted"/>
<protein>
    <submittedName>
        <fullName evidence="3">Uncharacterized protein</fullName>
    </submittedName>
</protein>
<accession>A0A7C4LMV8</accession>
<gene>
    <name evidence="3" type="ORF">ENS64_10725</name>
</gene>
<dbReference type="EMBL" id="DSVQ01000015">
    <property type="protein sequence ID" value="HGT39718.1"/>
    <property type="molecule type" value="Genomic_DNA"/>
</dbReference>
<dbReference type="AlphaFoldDB" id="A0A7C4LMV8"/>
<organism evidence="3">
    <name type="scientific">Schlesneria paludicola</name>
    <dbReference type="NCBI Taxonomy" id="360056"/>
    <lineage>
        <taxon>Bacteria</taxon>
        <taxon>Pseudomonadati</taxon>
        <taxon>Planctomycetota</taxon>
        <taxon>Planctomycetia</taxon>
        <taxon>Planctomycetales</taxon>
        <taxon>Planctomycetaceae</taxon>
        <taxon>Schlesneria</taxon>
    </lineage>
</organism>
<comment type="caution">
    <text evidence="3">The sequence shown here is derived from an EMBL/GenBank/DDBJ whole genome shotgun (WGS) entry which is preliminary data.</text>
</comment>
<evidence type="ECO:0000256" key="2">
    <source>
        <dbReference type="SAM" id="SignalP"/>
    </source>
</evidence>
<sequence>MIRVAVQGMVMLLLASACRLASGQQTLSVDGRQFPLNQYAPPGTAAQWSLQARRVCPQTPQHVRLHLPSEGRVTGFDRAFDRPVSSPAPVQMQLLTGTMYRFQVDRLPEFPNQEFYPSVELIDQLHPPPGQAERFPIEIELLVEELNWAAQGRLVTKVVYVEQPDRVPLLTLNHGPRVIDLAPAQNALAEADALGRPIAIVRLGGRLPDPHAPDPQFWGPLAPIQLVEPIPRSVSSRPTDAPLPPHDQSSASSRESSDAATRNQSVFPTGGR</sequence>
<feature type="compositionally biased region" description="Low complexity" evidence="1">
    <location>
        <begin position="249"/>
        <end position="260"/>
    </location>
</feature>
<evidence type="ECO:0000256" key="1">
    <source>
        <dbReference type="SAM" id="MobiDB-lite"/>
    </source>
</evidence>
<feature type="compositionally biased region" description="Polar residues" evidence="1">
    <location>
        <begin position="261"/>
        <end position="272"/>
    </location>
</feature>
<feature type="region of interest" description="Disordered" evidence="1">
    <location>
        <begin position="229"/>
        <end position="272"/>
    </location>
</feature>